<proteinExistence type="predicted"/>
<feature type="transmembrane region" description="Helical" evidence="1">
    <location>
        <begin position="73"/>
        <end position="94"/>
    </location>
</feature>
<reference evidence="2 3" key="1">
    <citation type="submission" date="2017-08" db="EMBL/GenBank/DDBJ databases">
        <title>Infants hospitalized years apart are colonized by the same room-sourced microbial strains.</title>
        <authorList>
            <person name="Brooks B."/>
            <person name="Olm M.R."/>
            <person name="Firek B.A."/>
            <person name="Baker R."/>
            <person name="Thomas B.C."/>
            <person name="Morowitz M.J."/>
            <person name="Banfield J.F."/>
        </authorList>
    </citation>
    <scope>NUCLEOTIDE SEQUENCE [LARGE SCALE GENOMIC DNA]</scope>
    <source>
        <strain evidence="2">S2_005_003_R2_42</strain>
    </source>
</reference>
<dbReference type="EMBL" id="QFPO01000003">
    <property type="protein sequence ID" value="PZQ18232.1"/>
    <property type="molecule type" value="Genomic_DNA"/>
</dbReference>
<evidence type="ECO:0000313" key="2">
    <source>
        <dbReference type="EMBL" id="PZQ18232.1"/>
    </source>
</evidence>
<protein>
    <recommendedName>
        <fullName evidence="4">DUF2269 family protein</fullName>
    </recommendedName>
</protein>
<sequence>MDFLAAVHFVLALPLLAVALAVRFAGSARILNSVDYARVDDVAALHRWAGNRLLLLPTEGLAAGLVSLRYPSLAFPLLFASILWLIAVAIWVTVGSDRFFRPYGAARPQRGPAASQPWR</sequence>
<keyword evidence="1" id="KW-0472">Membrane</keyword>
<evidence type="ECO:0008006" key="4">
    <source>
        <dbReference type="Google" id="ProtNLM"/>
    </source>
</evidence>
<organism evidence="2 3">
    <name type="scientific">Rhodanobacter denitrificans</name>
    <dbReference type="NCBI Taxonomy" id="666685"/>
    <lineage>
        <taxon>Bacteria</taxon>
        <taxon>Pseudomonadati</taxon>
        <taxon>Pseudomonadota</taxon>
        <taxon>Gammaproteobacteria</taxon>
        <taxon>Lysobacterales</taxon>
        <taxon>Rhodanobacteraceae</taxon>
        <taxon>Rhodanobacter</taxon>
    </lineage>
</organism>
<accession>A0A2W5KMK3</accession>
<name>A0A2W5KMK3_9GAMM</name>
<evidence type="ECO:0000256" key="1">
    <source>
        <dbReference type="SAM" id="Phobius"/>
    </source>
</evidence>
<keyword evidence="1" id="KW-0812">Transmembrane</keyword>
<dbReference type="AlphaFoldDB" id="A0A2W5KMK3"/>
<dbReference type="Proteomes" id="UP000249046">
    <property type="component" value="Unassembled WGS sequence"/>
</dbReference>
<comment type="caution">
    <text evidence="2">The sequence shown here is derived from an EMBL/GenBank/DDBJ whole genome shotgun (WGS) entry which is preliminary data.</text>
</comment>
<evidence type="ECO:0000313" key="3">
    <source>
        <dbReference type="Proteomes" id="UP000249046"/>
    </source>
</evidence>
<keyword evidence="1" id="KW-1133">Transmembrane helix</keyword>
<gene>
    <name evidence="2" type="ORF">DI564_02650</name>
</gene>